<protein>
    <recommendedName>
        <fullName evidence="1">F-box domain-containing protein</fullName>
    </recommendedName>
</protein>
<comment type="caution">
    <text evidence="2">The sequence shown here is derived from an EMBL/GenBank/DDBJ whole genome shotgun (WGS) entry which is preliminary data.</text>
</comment>
<dbReference type="InterPro" id="IPR001810">
    <property type="entry name" value="F-box_dom"/>
</dbReference>
<dbReference type="PROSITE" id="PS50181">
    <property type="entry name" value="FBOX"/>
    <property type="match status" value="1"/>
</dbReference>
<dbReference type="InterPro" id="IPR036047">
    <property type="entry name" value="F-box-like_dom_sf"/>
</dbReference>
<reference evidence="2 3" key="1">
    <citation type="submission" date="2018-06" db="EMBL/GenBank/DDBJ databases">
        <title>Comparative genomics reveals the genomic features of Rhizophagus irregularis, R. cerebriforme, R. diaphanum and Gigaspora rosea, and their symbiotic lifestyle signature.</title>
        <authorList>
            <person name="Morin E."/>
            <person name="San Clemente H."/>
            <person name="Chen E.C.H."/>
            <person name="De La Providencia I."/>
            <person name="Hainaut M."/>
            <person name="Kuo A."/>
            <person name="Kohler A."/>
            <person name="Murat C."/>
            <person name="Tang N."/>
            <person name="Roy S."/>
            <person name="Loubradou J."/>
            <person name="Henrissat B."/>
            <person name="Grigoriev I.V."/>
            <person name="Corradi N."/>
            <person name="Roux C."/>
            <person name="Martin F.M."/>
        </authorList>
    </citation>
    <scope>NUCLEOTIDE SEQUENCE [LARGE SCALE GENOMIC DNA]</scope>
    <source>
        <strain evidence="2 3">DAOM 227022</strain>
    </source>
</reference>
<proteinExistence type="predicted"/>
<accession>A0A397SH93</accession>
<dbReference type="Pfam" id="PF12937">
    <property type="entry name" value="F-box-like"/>
    <property type="match status" value="1"/>
</dbReference>
<dbReference type="EMBL" id="QKYT01000581">
    <property type="protein sequence ID" value="RIA83337.1"/>
    <property type="molecule type" value="Genomic_DNA"/>
</dbReference>
<dbReference type="SMART" id="SM00256">
    <property type="entry name" value="FBOX"/>
    <property type="match status" value="1"/>
</dbReference>
<evidence type="ECO:0000313" key="3">
    <source>
        <dbReference type="Proteomes" id="UP000265703"/>
    </source>
</evidence>
<dbReference type="Proteomes" id="UP000265703">
    <property type="component" value="Unassembled WGS sequence"/>
</dbReference>
<gene>
    <name evidence="2" type="ORF">C1645_833979</name>
</gene>
<organism evidence="2 3">
    <name type="scientific">Glomus cerebriforme</name>
    <dbReference type="NCBI Taxonomy" id="658196"/>
    <lineage>
        <taxon>Eukaryota</taxon>
        <taxon>Fungi</taxon>
        <taxon>Fungi incertae sedis</taxon>
        <taxon>Mucoromycota</taxon>
        <taxon>Glomeromycotina</taxon>
        <taxon>Glomeromycetes</taxon>
        <taxon>Glomerales</taxon>
        <taxon>Glomeraceae</taxon>
        <taxon>Glomus</taxon>
    </lineage>
</organism>
<dbReference type="AlphaFoldDB" id="A0A397SH93"/>
<feature type="domain" description="F-box" evidence="1">
    <location>
        <begin position="53"/>
        <end position="104"/>
    </location>
</feature>
<evidence type="ECO:0000313" key="2">
    <source>
        <dbReference type="EMBL" id="RIA83337.1"/>
    </source>
</evidence>
<dbReference type="SUPFAM" id="SSF81383">
    <property type="entry name" value="F-box domain"/>
    <property type="match status" value="1"/>
</dbReference>
<evidence type="ECO:0000259" key="1">
    <source>
        <dbReference type="PROSITE" id="PS50181"/>
    </source>
</evidence>
<keyword evidence="3" id="KW-1185">Reference proteome</keyword>
<dbReference type="OrthoDB" id="2322499at2759"/>
<name>A0A397SH93_9GLOM</name>
<sequence length="265" mass="32790">MKKLLKILNKRVRTSRYFKKSTHNTSSNDTSHFNLTNSPQNYNSQKISSFSELSPIQLIPIEIFVMICNYLTPQDLYSLCSICKYFRTILWSKTIKTQMIWEKSRSRNQKEYFYYLSPPKNMTEQEYVWRTTMINKYYCQYCSVPIVMIYYDLYTTNIICCEDCIYSKKYGIIKYKYDRIHRLPKKFEDAIIPTRHFNLNPNYYKLYWFKDIEKIKRQYYSLKRKERKLWLEEKRREVKLYMKNIDKYIKQDEIRLRNGRYHKFT</sequence>
<dbReference type="CDD" id="cd09917">
    <property type="entry name" value="F-box_SF"/>
    <property type="match status" value="1"/>
</dbReference>
<dbReference type="Gene3D" id="1.20.1280.50">
    <property type="match status" value="1"/>
</dbReference>